<gene>
    <name evidence="1" type="ORF">Vadar_017165</name>
</gene>
<name>A0ACB7YMH3_9ERIC</name>
<comment type="caution">
    <text evidence="1">The sequence shown here is derived from an EMBL/GenBank/DDBJ whole genome shotgun (WGS) entry which is preliminary data.</text>
</comment>
<accession>A0ACB7YMH3</accession>
<keyword evidence="2" id="KW-1185">Reference proteome</keyword>
<sequence>MSFNDDEQIGAPQDDSGKKPESFPAGKTSLRIINKNEAPLEESKFKVMLELEGAGSGNDRRGLDLVMVLDVSGSMDGDKLKKMIITTRFVIKKLCPIDRLSVVTFAEDSTRLCPLRQITERSKAQIETPVNALVANGRKNISAGLQTGLQVLKDRSLTSGRAVGIMLMSDGLQTDGDATKVPVGKVPVYTFGYGQDHDPKVLKAIADNSFGGTFSDVQNEDNLSIAFSQCLGGLLSVVVQDLKLTVTKKESTIQKVSAGNYPQSSDDTAGSVTISFGDLYIKELRKVIVDLLLPAVSSRVGVEVLEINYTYRWYQIPAFTYYDAGAVKFEANPIFANITRIGTSVEQEREEVMIEENLGGPARVMAIVLNSGIGISGIGVSNDTTRESGIVVNFFTSWEYRPIFKTMVMADKKKPEDAQEKLVEAENLLQNVNIIQNAASSSPTTNKNDQHGEALPPSFETKIANDLNSFNLAWKENTDRMNAKIYVACKEFKRLRNSGSIKEDFDELQEAIAKLKSQIPLIPPQVNINSPTQTKDKAKSKQPENNHENESSGSETTKKNEQHVEQEAPPLSSEMISNDLRLVNLAWKKYADHKKAEISMATKEFKRLQRKYPDHMKVQIDMASKEINMASEEFKRLQRKYPDHMKVQINMAIENLQSQVKQLRISLTSKEDNHDGGALYQKIGSEFNLLALIFDEAQKFKKTGFDKFQETIEKLKSTCFDEFQNAIVNLKSQAKQLQLSLTSNKDHKGGALYGQIGIELKLLASAFDEAKKFKETNFEIIQKAIVNLKSQVKQVIELQIRLTSNGGDHNGGALSQMFSSDLDLLVSAFEEAHKFLKSTGGEINQASVKSNEPQMAHSEKQQKVESSKLRKDIGKLRVLIRSYGEIRSTDSNRHPYEWPDINGVGEEWMHFFFQESNEPNTEGVAGDKMMDKFTKLNKPEQHCLLCFFKFPPKEFIRRTTMIYLWIGQGYILQHLRQKYPSKEEEEVLSLEEDAGKKIFDELITNGFIERSSLEANSCKMNPSARSSLYKEAEGKGFTSNGTRDLDPESVRGKPIGHSCLINVGEAIINCKPETFEKMEHIRSLYLGSWRTSATHHIELADTKILHRMRKLNNLTFLSLQGISLITELPKFISELNDLKILDLRACHNLEVIPDEISLLKELTHLDMSECYFLEHMPKSLVQLSKLEVLKGFFIGDSKKNKKSCTLSDLSELSMLRKLNIYTSVEKFPTRSDLNALQQLKGLLKLTISWGGCSSVGKIADTIASTSKEEGEETLHLELQKLDLQGFPLTCLPYWLRPSNLKELRKLYIRGGNLCDLGQLPENKGEHWNVEILHLKFLDALEINWSKLMILFPKLIYLHPKDCSKLNFQGYERSIWSKWEGEKSSVWMDKKAIDARFWLQKIFRSHGVSLSSLLGYDPVD</sequence>
<dbReference type="Proteomes" id="UP000828048">
    <property type="component" value="Chromosome 11"/>
</dbReference>
<evidence type="ECO:0000313" key="2">
    <source>
        <dbReference type="Proteomes" id="UP000828048"/>
    </source>
</evidence>
<reference evidence="1 2" key="1">
    <citation type="journal article" date="2021" name="Hortic Res">
        <title>High-quality reference genome and annotation aids understanding of berry development for evergreen blueberry (Vaccinium darrowii).</title>
        <authorList>
            <person name="Yu J."/>
            <person name="Hulse-Kemp A.M."/>
            <person name="Babiker E."/>
            <person name="Staton M."/>
        </authorList>
    </citation>
    <scope>NUCLEOTIDE SEQUENCE [LARGE SCALE GENOMIC DNA]</scope>
    <source>
        <strain evidence="2">cv. NJ 8807/NJ 8810</strain>
        <tissue evidence="1">Young leaf</tissue>
    </source>
</reference>
<protein>
    <submittedName>
        <fullName evidence="1">Uncharacterized protein</fullName>
    </submittedName>
</protein>
<evidence type="ECO:0000313" key="1">
    <source>
        <dbReference type="EMBL" id="KAH7854725.1"/>
    </source>
</evidence>
<proteinExistence type="predicted"/>
<dbReference type="EMBL" id="CM037161">
    <property type="protein sequence ID" value="KAH7854725.1"/>
    <property type="molecule type" value="Genomic_DNA"/>
</dbReference>
<organism evidence="1 2">
    <name type="scientific">Vaccinium darrowii</name>
    <dbReference type="NCBI Taxonomy" id="229202"/>
    <lineage>
        <taxon>Eukaryota</taxon>
        <taxon>Viridiplantae</taxon>
        <taxon>Streptophyta</taxon>
        <taxon>Embryophyta</taxon>
        <taxon>Tracheophyta</taxon>
        <taxon>Spermatophyta</taxon>
        <taxon>Magnoliopsida</taxon>
        <taxon>eudicotyledons</taxon>
        <taxon>Gunneridae</taxon>
        <taxon>Pentapetalae</taxon>
        <taxon>asterids</taxon>
        <taxon>Ericales</taxon>
        <taxon>Ericaceae</taxon>
        <taxon>Vaccinioideae</taxon>
        <taxon>Vaccinieae</taxon>
        <taxon>Vaccinium</taxon>
    </lineage>
</organism>